<comment type="caution">
    <text evidence="2">The sequence shown here is derived from an EMBL/GenBank/DDBJ whole genome shotgun (WGS) entry which is preliminary data.</text>
</comment>
<dbReference type="EMBL" id="PVTD01000002">
    <property type="protein sequence ID" value="PRY25348.1"/>
    <property type="molecule type" value="Genomic_DNA"/>
</dbReference>
<dbReference type="PANTHER" id="PTHR35342:SF5">
    <property type="entry name" value="TRICARBOXYLIC TRANSPORT PROTEIN"/>
    <property type="match status" value="1"/>
</dbReference>
<keyword evidence="3" id="KW-1185">Reference proteome</keyword>
<evidence type="ECO:0000313" key="3">
    <source>
        <dbReference type="Proteomes" id="UP000239480"/>
    </source>
</evidence>
<dbReference type="PANTHER" id="PTHR35342">
    <property type="entry name" value="TRICARBOXYLIC TRANSPORT PROTEIN"/>
    <property type="match status" value="1"/>
</dbReference>
<reference evidence="2 3" key="1">
    <citation type="submission" date="2018-03" db="EMBL/GenBank/DDBJ databases">
        <title>Genomic Encyclopedia of Archaeal and Bacterial Type Strains, Phase II (KMG-II): from individual species to whole genera.</title>
        <authorList>
            <person name="Goeker M."/>
        </authorList>
    </citation>
    <scope>NUCLEOTIDE SEQUENCE [LARGE SCALE GENOMIC DNA]</scope>
    <source>
        <strain evidence="2 3">DSM 29328</strain>
    </source>
</reference>
<sequence length="247" mass="26918">MSSPAGTEVLWAYERFSYGSLDLYGGLRWVPMRSVCSPFRTHQYLQKTLLADFRSDTGRWIQVLRNPVENAAGIVKWAVTGVGIGALSGVSENIAACGAYGMARNSSDEPERFGKGVMAGTIAPETAINATISGAVLVLLVLRISRSPPTAVLMGALVLHNIRSGPMLPIGFAEFLFDKGVWHCWATIMLQVIGILSARPVVMILKVPPRILAPLIAILCVCRHTLGVRQHALYLRARDSGQHWLRV</sequence>
<evidence type="ECO:0000313" key="2">
    <source>
        <dbReference type="EMBL" id="PRY25348.1"/>
    </source>
</evidence>
<protein>
    <submittedName>
        <fullName evidence="2">Tripartite tricarboxylate transporter TctA family protein</fullName>
    </submittedName>
</protein>
<dbReference type="Proteomes" id="UP000239480">
    <property type="component" value="Unassembled WGS sequence"/>
</dbReference>
<accession>A0A2T0RW23</accession>
<proteinExistence type="predicted"/>
<dbReference type="AlphaFoldDB" id="A0A2T0RW23"/>
<dbReference type="InterPro" id="IPR002823">
    <property type="entry name" value="DUF112_TM"/>
</dbReference>
<organism evidence="2 3">
    <name type="scientific">Aliiruegeria haliotis</name>
    <dbReference type="NCBI Taxonomy" id="1280846"/>
    <lineage>
        <taxon>Bacteria</taxon>
        <taxon>Pseudomonadati</taxon>
        <taxon>Pseudomonadota</taxon>
        <taxon>Alphaproteobacteria</taxon>
        <taxon>Rhodobacterales</taxon>
        <taxon>Roseobacteraceae</taxon>
        <taxon>Aliiruegeria</taxon>
    </lineage>
</organism>
<gene>
    <name evidence="2" type="ORF">CLV78_102526</name>
</gene>
<evidence type="ECO:0000259" key="1">
    <source>
        <dbReference type="Pfam" id="PF01970"/>
    </source>
</evidence>
<feature type="domain" description="DUF112" evidence="1">
    <location>
        <begin position="7"/>
        <end position="222"/>
    </location>
</feature>
<dbReference type="OrthoDB" id="9791872at2"/>
<name>A0A2T0RW23_9RHOB</name>
<dbReference type="Pfam" id="PF01970">
    <property type="entry name" value="TctA"/>
    <property type="match status" value="1"/>
</dbReference>